<organism evidence="2 3">
    <name type="scientific">Streptomyces bambusae</name>
    <dbReference type="NCBI Taxonomy" id="1550616"/>
    <lineage>
        <taxon>Bacteria</taxon>
        <taxon>Bacillati</taxon>
        <taxon>Actinomycetota</taxon>
        <taxon>Actinomycetes</taxon>
        <taxon>Kitasatosporales</taxon>
        <taxon>Streptomycetaceae</taxon>
        <taxon>Streptomyces</taxon>
    </lineage>
</organism>
<dbReference type="RefSeq" id="WP_219664572.1">
    <property type="nucleotide sequence ID" value="NZ_WTFF01000006.1"/>
</dbReference>
<keyword evidence="1" id="KW-0472">Membrane</keyword>
<gene>
    <name evidence="2" type="ORF">GPJ59_01945</name>
</gene>
<feature type="transmembrane region" description="Helical" evidence="1">
    <location>
        <begin position="71"/>
        <end position="88"/>
    </location>
</feature>
<accession>A0ABS6YYW9</accession>
<sequence>MFQILDGAPSWVIAVVCVVMVVSTAVLGMARVVKNLPSATVGKYFEHRTSKYRIIAGDTKGRFALMQKQRYVFLGFSLVCVVVVVVTLR</sequence>
<keyword evidence="1" id="KW-0812">Transmembrane</keyword>
<comment type="caution">
    <text evidence="2">The sequence shown here is derived from an EMBL/GenBank/DDBJ whole genome shotgun (WGS) entry which is preliminary data.</text>
</comment>
<evidence type="ECO:0000313" key="2">
    <source>
        <dbReference type="EMBL" id="MBW5480688.1"/>
    </source>
</evidence>
<evidence type="ECO:0000256" key="1">
    <source>
        <dbReference type="SAM" id="Phobius"/>
    </source>
</evidence>
<proteinExistence type="predicted"/>
<protein>
    <submittedName>
        <fullName evidence="2">Uncharacterized protein</fullName>
    </submittedName>
</protein>
<name>A0ABS6YYW9_9ACTN</name>
<dbReference type="Proteomes" id="UP000812013">
    <property type="component" value="Unassembled WGS sequence"/>
</dbReference>
<dbReference type="EMBL" id="WTFF01000006">
    <property type="protein sequence ID" value="MBW5480688.1"/>
    <property type="molecule type" value="Genomic_DNA"/>
</dbReference>
<keyword evidence="3" id="KW-1185">Reference proteome</keyword>
<feature type="transmembrane region" description="Helical" evidence="1">
    <location>
        <begin position="12"/>
        <end position="33"/>
    </location>
</feature>
<keyword evidence="1" id="KW-1133">Transmembrane helix</keyword>
<evidence type="ECO:0000313" key="3">
    <source>
        <dbReference type="Proteomes" id="UP000812013"/>
    </source>
</evidence>
<reference evidence="2 3" key="1">
    <citation type="submission" date="2019-12" db="EMBL/GenBank/DDBJ databases">
        <title>Genome sequence of Streptomyces bambusae.</title>
        <authorList>
            <person name="Bansal K."/>
            <person name="Choksket S."/>
            <person name="Korpole S."/>
            <person name="Patil P.B."/>
        </authorList>
    </citation>
    <scope>NUCLEOTIDE SEQUENCE [LARGE SCALE GENOMIC DNA]</scope>
    <source>
        <strain evidence="2 3">SK60</strain>
    </source>
</reference>